<evidence type="ECO:0008006" key="3">
    <source>
        <dbReference type="Google" id="ProtNLM"/>
    </source>
</evidence>
<dbReference type="Proteomes" id="UP001501266">
    <property type="component" value="Unassembled WGS sequence"/>
</dbReference>
<name>A0ABN1YZR0_9MICO</name>
<reference evidence="1 2" key="1">
    <citation type="journal article" date="2019" name="Int. J. Syst. Evol. Microbiol.">
        <title>The Global Catalogue of Microorganisms (GCM) 10K type strain sequencing project: providing services to taxonomists for standard genome sequencing and annotation.</title>
        <authorList>
            <consortium name="The Broad Institute Genomics Platform"/>
            <consortium name="The Broad Institute Genome Sequencing Center for Infectious Disease"/>
            <person name="Wu L."/>
            <person name="Ma J."/>
        </authorList>
    </citation>
    <scope>NUCLEOTIDE SEQUENCE [LARGE SCALE GENOMIC DNA]</scope>
    <source>
        <strain evidence="1 2">JCM 12398</strain>
    </source>
</reference>
<accession>A0ABN1YZR0</accession>
<organism evidence="1 2">
    <name type="scientific">Agrococcus citreus</name>
    <dbReference type="NCBI Taxonomy" id="84643"/>
    <lineage>
        <taxon>Bacteria</taxon>
        <taxon>Bacillati</taxon>
        <taxon>Actinomycetota</taxon>
        <taxon>Actinomycetes</taxon>
        <taxon>Micrococcales</taxon>
        <taxon>Microbacteriaceae</taxon>
        <taxon>Agrococcus</taxon>
    </lineage>
</organism>
<dbReference type="RefSeq" id="WP_343921213.1">
    <property type="nucleotide sequence ID" value="NZ_BAAAKK010000006.1"/>
</dbReference>
<proteinExistence type="predicted"/>
<protein>
    <recommendedName>
        <fullName evidence="3">PIN domain-containing protein</fullName>
    </recommendedName>
</protein>
<dbReference type="EMBL" id="BAAAKK010000006">
    <property type="protein sequence ID" value="GAA1426130.1"/>
    <property type="molecule type" value="Genomic_DNA"/>
</dbReference>
<evidence type="ECO:0000313" key="1">
    <source>
        <dbReference type="EMBL" id="GAA1426130.1"/>
    </source>
</evidence>
<gene>
    <name evidence="1" type="ORF">GCM10009640_26420</name>
</gene>
<evidence type="ECO:0000313" key="2">
    <source>
        <dbReference type="Proteomes" id="UP001501266"/>
    </source>
</evidence>
<keyword evidence="2" id="KW-1185">Reference proteome</keyword>
<sequence>MTRFAIDAATALRIVRERVDVGAHQLVSSGSMRSQAAQLLYAAVRAGELGEVEGRAQLGEVAALKVRLLADRVSRAVAWTIAARLDWDEIAPAEVLAVASLQADVLVTDDPVLAAAAEGVVERMPWDAFVRALG</sequence>
<comment type="caution">
    <text evidence="1">The sequence shown here is derived from an EMBL/GenBank/DDBJ whole genome shotgun (WGS) entry which is preliminary data.</text>
</comment>